<feature type="transmembrane region" description="Helical" evidence="1">
    <location>
        <begin position="34"/>
        <end position="54"/>
    </location>
</feature>
<dbReference type="InterPro" id="IPR017195">
    <property type="entry name" value="ABC_thiamin-permease_prd"/>
</dbReference>
<organism evidence="2 3">
    <name type="scientific">Clavibacter michiganensis subsp. michiganensis (strain NCPPB 382)</name>
    <dbReference type="NCBI Taxonomy" id="443906"/>
    <lineage>
        <taxon>Bacteria</taxon>
        <taxon>Bacillati</taxon>
        <taxon>Actinomycetota</taxon>
        <taxon>Actinomycetes</taxon>
        <taxon>Micrococcales</taxon>
        <taxon>Microbacteriaceae</taxon>
        <taxon>Clavibacter</taxon>
    </lineage>
</organism>
<keyword evidence="3" id="KW-1185">Reference proteome</keyword>
<keyword evidence="1" id="KW-1133">Transmembrane helix</keyword>
<gene>
    <name evidence="2" type="ordered locus">CMM_1434</name>
</gene>
<feature type="transmembrane region" description="Helical" evidence="1">
    <location>
        <begin position="123"/>
        <end position="140"/>
    </location>
</feature>
<dbReference type="Proteomes" id="UP000001564">
    <property type="component" value="Chromosome"/>
</dbReference>
<dbReference type="PIRSF" id="PIRSF037394">
    <property type="entry name" value="ABC_thiamine-permease_YkoE_prd"/>
    <property type="match status" value="1"/>
</dbReference>
<keyword evidence="1" id="KW-0472">Membrane</keyword>
<dbReference type="EMBL" id="AM711867">
    <property type="protein sequence ID" value="CAN01479.1"/>
    <property type="molecule type" value="Genomic_DNA"/>
</dbReference>
<dbReference type="OrthoDB" id="8017424at2"/>
<evidence type="ECO:0000313" key="3">
    <source>
        <dbReference type="Proteomes" id="UP000001564"/>
    </source>
</evidence>
<feature type="transmembrane region" description="Helical" evidence="1">
    <location>
        <begin position="98"/>
        <end position="117"/>
    </location>
</feature>
<evidence type="ECO:0000256" key="1">
    <source>
        <dbReference type="SAM" id="Phobius"/>
    </source>
</evidence>
<dbReference type="KEGG" id="cmi:CMM_1434"/>
<protein>
    <submittedName>
        <fullName evidence="2">ABC-type transporter, permease component</fullName>
    </submittedName>
</protein>
<accession>A5CQX5</accession>
<evidence type="ECO:0000313" key="2">
    <source>
        <dbReference type="EMBL" id="CAN01479.1"/>
    </source>
</evidence>
<proteinExistence type="predicted"/>
<name>A5CQX5_CLAM3</name>
<feature type="transmembrane region" description="Helical" evidence="1">
    <location>
        <begin position="173"/>
        <end position="198"/>
    </location>
</feature>
<dbReference type="Pfam" id="PF09819">
    <property type="entry name" value="ABC_cobalt"/>
    <property type="match status" value="1"/>
</dbReference>
<sequence>MTASPSSTASAVPAVPADTGVRAPRSGLRARWRVIDIVVASVLGVASGLVFVIWNTASVPVGGFFQPLLPGLQALAGGGWLFAGVLTGIVIRKPGAALYGELLAAFVSMLVGNVWGVGTLLSGLTQGLGAELVLLVFLYANWRAYVAVLAGMGAGLGMAITDLITYYPGSTPLFATIYTIAALVSGAVIAGLLSWLVARALARTGALSRFASGRDTAARV</sequence>
<feature type="transmembrane region" description="Helical" evidence="1">
    <location>
        <begin position="74"/>
        <end position="91"/>
    </location>
</feature>
<keyword evidence="1" id="KW-0812">Transmembrane</keyword>
<reference evidence="2 3" key="1">
    <citation type="journal article" date="2008" name="J. Bacteriol.">
        <title>The genome sequence of the tomato-pathogenic actinomycete Clavibacter michiganensis subsp. michiganensis NCPPB382 reveals a large island involved in pathogenicity.</title>
        <authorList>
            <person name="Gartemann K.H."/>
            <person name="Abt B."/>
            <person name="Bekel T."/>
            <person name="Burger A."/>
            <person name="Engemann J."/>
            <person name="Flugel M."/>
            <person name="Gaigalat L."/>
            <person name="Goesmann A."/>
            <person name="Grafen I."/>
            <person name="Kalinowski J."/>
            <person name="Kaup O."/>
            <person name="Kirchner O."/>
            <person name="Krause L."/>
            <person name="Linke B."/>
            <person name="McHardy A."/>
            <person name="Meyer F."/>
            <person name="Pohle S."/>
            <person name="Ruckert C."/>
            <person name="Schneiker S."/>
            <person name="Zellermann E.M."/>
            <person name="Puhler A."/>
            <person name="Eichenlaub R."/>
            <person name="Kaiser O."/>
            <person name="Bartels D."/>
        </authorList>
    </citation>
    <scope>NUCLEOTIDE SEQUENCE [LARGE SCALE GENOMIC DNA]</scope>
    <source>
        <strain evidence="2 3">NCPPB 382</strain>
    </source>
</reference>
<dbReference type="eggNOG" id="COG4721">
    <property type="taxonomic scope" value="Bacteria"/>
</dbReference>
<feature type="transmembrane region" description="Helical" evidence="1">
    <location>
        <begin position="147"/>
        <end position="167"/>
    </location>
</feature>
<dbReference type="RefSeq" id="WP_012038120.1">
    <property type="nucleotide sequence ID" value="NC_009480.1"/>
</dbReference>
<dbReference type="AlphaFoldDB" id="A5CQX5"/>
<dbReference type="HOGENOM" id="CLU_089225_0_0_11"/>